<evidence type="ECO:0000313" key="3">
    <source>
        <dbReference type="Proteomes" id="UP000597444"/>
    </source>
</evidence>
<reference evidence="2" key="1">
    <citation type="submission" date="2020-10" db="EMBL/GenBank/DDBJ databases">
        <title>Taxonomic study of unclassified bacteria belonging to the class Ktedonobacteria.</title>
        <authorList>
            <person name="Yabe S."/>
            <person name="Wang C.M."/>
            <person name="Zheng Y."/>
            <person name="Sakai Y."/>
            <person name="Cavaletti L."/>
            <person name="Monciardini P."/>
            <person name="Donadio S."/>
        </authorList>
    </citation>
    <scope>NUCLEOTIDE SEQUENCE</scope>
    <source>
        <strain evidence="2">ID150040</strain>
    </source>
</reference>
<dbReference type="EMBL" id="BNJK01000001">
    <property type="protein sequence ID" value="GHO93574.1"/>
    <property type="molecule type" value="Genomic_DNA"/>
</dbReference>
<evidence type="ECO:0008006" key="4">
    <source>
        <dbReference type="Google" id="ProtNLM"/>
    </source>
</evidence>
<accession>A0A8J3IL91</accession>
<name>A0A8J3IL91_9CHLR</name>
<evidence type="ECO:0000256" key="1">
    <source>
        <dbReference type="SAM" id="MobiDB-lite"/>
    </source>
</evidence>
<evidence type="ECO:0000313" key="2">
    <source>
        <dbReference type="EMBL" id="GHO93574.1"/>
    </source>
</evidence>
<protein>
    <recommendedName>
        <fullName evidence="4">TIR domain-containing protein</fullName>
    </recommendedName>
</protein>
<comment type="caution">
    <text evidence="2">The sequence shown here is derived from an EMBL/GenBank/DDBJ whole genome shotgun (WGS) entry which is preliminary data.</text>
</comment>
<proteinExistence type="predicted"/>
<dbReference type="AlphaFoldDB" id="A0A8J3IL91"/>
<organism evidence="2 3">
    <name type="scientific">Reticulibacter mediterranei</name>
    <dbReference type="NCBI Taxonomy" id="2778369"/>
    <lineage>
        <taxon>Bacteria</taxon>
        <taxon>Bacillati</taxon>
        <taxon>Chloroflexota</taxon>
        <taxon>Ktedonobacteria</taxon>
        <taxon>Ktedonobacterales</taxon>
        <taxon>Reticulibacteraceae</taxon>
        <taxon>Reticulibacter</taxon>
    </lineage>
</organism>
<feature type="compositionally biased region" description="Polar residues" evidence="1">
    <location>
        <begin position="80"/>
        <end position="105"/>
    </location>
</feature>
<sequence>MRNQLGEREMHATLHDIFKGVKNLPELHDGDGYFAEIVKRGYFREIISTNIDDLVEKALHHAGLIEEKDFEVVIAGKRPSPQQSQRYKASQAANGPSTEGNQYPPQQRELPYRLTKVFGDWLSREYTIYNRHSYILNNDKLNQYLHTLLHGDVLAVGIDHLWDSAMLPLLLASPATLWLVSEDEKSIDDQQIASILHQKKEKAVSIVGENYGHEDFWRILYHHLNRKHTQGVEYQRPMPFDKQEQKQEKKKAIRVFYVYCDEDLPVMEKLWRQLKVLRADNLIEEWHRGMLRPGEHRQLTQERYLSGSQLIFVGFSSSFLDSEYHEQALQALKLSSGGAVTLVPLLLRPIGNWKHTPFGEITPLPSGGKTLSRMSSTELEEELSKIAEAIRGLVINLLEIQN</sequence>
<feature type="region of interest" description="Disordered" evidence="1">
    <location>
        <begin position="79"/>
        <end position="106"/>
    </location>
</feature>
<keyword evidence="3" id="KW-1185">Reference proteome</keyword>
<gene>
    <name evidence="2" type="ORF">KSF_036220</name>
</gene>
<dbReference type="Proteomes" id="UP000597444">
    <property type="component" value="Unassembled WGS sequence"/>
</dbReference>